<evidence type="ECO:0000256" key="1">
    <source>
        <dbReference type="ARBA" id="ARBA00023002"/>
    </source>
</evidence>
<dbReference type="Pfam" id="PF16884">
    <property type="entry name" value="ADH_N_2"/>
    <property type="match status" value="1"/>
</dbReference>
<dbReference type="PANTHER" id="PTHR43205">
    <property type="entry name" value="PROSTAGLANDIN REDUCTASE"/>
    <property type="match status" value="1"/>
</dbReference>
<dbReference type="InterPro" id="IPR045010">
    <property type="entry name" value="MDR_fam"/>
</dbReference>
<evidence type="ECO:0000259" key="2">
    <source>
        <dbReference type="SMART" id="SM00829"/>
    </source>
</evidence>
<keyword evidence="1" id="KW-0560">Oxidoreductase</keyword>
<sequence>MIDGTSSTSLVRLVRDTALASGVSAPLITALPGATSLDDDRLRIPLTTLGRLWELLAYSLPEGTAGLRVAESARLGSMPAWDYLLVNGVDLGDALSESLPYHRVVTAAEEHFTLTEVRIPELAEGQILVRNTWMSVDPYMRGRMDDAPSYIPPFELGAPLEGSAIGVVIASRADSIPVGAHVSHFLGWREHSVVDATGAVVVDIDPVPASAHLGPLGTTGLTAYLALTEIAPVNEGDTVYVSAAAGAVGSVAGQIARRLGAARVVGSAGGPEKTALLTTEFGYDAAIDRREGDLAKSLAEAAPDGIDVYLDSVGGDHLDAALEAMNPRGRVALVGAISGYNATGPLAVPDLYRAATKELSLRGMIVGHYLDRFPEFHSKAMPWLLDGTLRTRETVLDGLENATKAFFGVLDGANTGKMLVRL</sequence>
<dbReference type="CDD" id="cd05288">
    <property type="entry name" value="PGDH"/>
    <property type="match status" value="1"/>
</dbReference>
<dbReference type="SMART" id="SM00829">
    <property type="entry name" value="PKS_ER"/>
    <property type="match status" value="1"/>
</dbReference>
<proteinExistence type="predicted"/>
<keyword evidence="4" id="KW-1185">Reference proteome</keyword>
<dbReference type="InterPro" id="IPR020843">
    <property type="entry name" value="ER"/>
</dbReference>
<evidence type="ECO:0000313" key="4">
    <source>
        <dbReference type="Proteomes" id="UP001585053"/>
    </source>
</evidence>
<protein>
    <submittedName>
        <fullName evidence="3">Zinc-binding dehydrogenase</fullName>
    </submittedName>
</protein>
<dbReference type="InterPro" id="IPR011032">
    <property type="entry name" value="GroES-like_sf"/>
</dbReference>
<dbReference type="Pfam" id="PF00107">
    <property type="entry name" value="ADH_zinc_N"/>
    <property type="match status" value="1"/>
</dbReference>
<name>A0ABV5DWI1_9ACTN</name>
<dbReference type="InterPro" id="IPR041694">
    <property type="entry name" value="ADH_N_2"/>
</dbReference>
<dbReference type="Gene3D" id="3.90.180.10">
    <property type="entry name" value="Medium-chain alcohol dehydrogenases, catalytic domain"/>
    <property type="match status" value="1"/>
</dbReference>
<gene>
    <name evidence="3" type="ORF">VSQ78_14680</name>
</gene>
<dbReference type="InterPro" id="IPR036291">
    <property type="entry name" value="NAD(P)-bd_dom_sf"/>
</dbReference>
<dbReference type="PANTHER" id="PTHR43205:SF7">
    <property type="entry name" value="PROSTAGLANDIN REDUCTASE 1"/>
    <property type="match status" value="1"/>
</dbReference>
<dbReference type="Gene3D" id="3.40.50.720">
    <property type="entry name" value="NAD(P)-binding Rossmann-like Domain"/>
    <property type="match status" value="1"/>
</dbReference>
<dbReference type="RefSeq" id="WP_376737438.1">
    <property type="nucleotide sequence ID" value="NZ_JAYMRS010000004.1"/>
</dbReference>
<dbReference type="SUPFAM" id="SSF50129">
    <property type="entry name" value="GroES-like"/>
    <property type="match status" value="1"/>
</dbReference>
<dbReference type="SUPFAM" id="SSF51735">
    <property type="entry name" value="NAD(P)-binding Rossmann-fold domains"/>
    <property type="match status" value="1"/>
</dbReference>
<dbReference type="Proteomes" id="UP001585053">
    <property type="component" value="Unassembled WGS sequence"/>
</dbReference>
<evidence type="ECO:0000313" key="3">
    <source>
        <dbReference type="EMBL" id="MFB8768950.1"/>
    </source>
</evidence>
<dbReference type="InterPro" id="IPR013149">
    <property type="entry name" value="ADH-like_C"/>
</dbReference>
<comment type="caution">
    <text evidence="3">The sequence shown here is derived from an EMBL/GenBank/DDBJ whole genome shotgun (WGS) entry which is preliminary data.</text>
</comment>
<feature type="domain" description="Enoyl reductase (ER)" evidence="2">
    <location>
        <begin position="107"/>
        <end position="420"/>
    </location>
</feature>
<organism evidence="3 4">
    <name type="scientific">Nocardiopsis alba</name>
    <dbReference type="NCBI Taxonomy" id="53437"/>
    <lineage>
        <taxon>Bacteria</taxon>
        <taxon>Bacillati</taxon>
        <taxon>Actinomycetota</taxon>
        <taxon>Actinomycetes</taxon>
        <taxon>Streptosporangiales</taxon>
        <taxon>Nocardiopsidaceae</taxon>
        <taxon>Nocardiopsis</taxon>
    </lineage>
</organism>
<reference evidence="3 4" key="1">
    <citation type="submission" date="2024-01" db="EMBL/GenBank/DDBJ databases">
        <title>Genome mining of biosynthetic gene clusters to explore secondary metabolites of Streptomyces sp.</title>
        <authorList>
            <person name="Baig A."/>
            <person name="Ajitkumar Shintre N."/>
            <person name="Kumar H."/>
            <person name="Anbarasu A."/>
            <person name="Ramaiah S."/>
        </authorList>
    </citation>
    <scope>NUCLEOTIDE SEQUENCE [LARGE SCALE GENOMIC DNA]</scope>
    <source>
        <strain evidence="3 4">A01</strain>
    </source>
</reference>
<dbReference type="EMBL" id="JAYMRS010000004">
    <property type="protein sequence ID" value="MFB8768950.1"/>
    <property type="molecule type" value="Genomic_DNA"/>
</dbReference>
<accession>A0ABV5DWI1</accession>